<evidence type="ECO:0008006" key="4">
    <source>
        <dbReference type="Google" id="ProtNLM"/>
    </source>
</evidence>
<dbReference type="Proteomes" id="UP000186218">
    <property type="component" value="Unassembled WGS sequence"/>
</dbReference>
<keyword evidence="1" id="KW-1133">Transmembrane helix</keyword>
<protein>
    <recommendedName>
        <fullName evidence="4">DUF2771 domain-containing protein</fullName>
    </recommendedName>
</protein>
<dbReference type="RefSeq" id="WP_083710122.1">
    <property type="nucleotide sequence ID" value="NZ_FTNT01000010.1"/>
</dbReference>
<sequence length="176" mass="18742">MVAVSSGEKKALAIILVVAVVFVAVVGGLVFALTSGHDDPDEPYLQVTSGSHFARVRPSVWCDVKLEKCDPPAGTQARRPAAFPVQPGDTLMLSVSADIASGPWFLVTQYATPRGVQEPGIAVKLSKTTYTEVLRSTADRTLVSVEVQVPSAVAVGDQTNVRGYLSLDTTPYDRKK</sequence>
<dbReference type="AlphaFoldDB" id="A0A1N7GW01"/>
<keyword evidence="1" id="KW-0472">Membrane</keyword>
<evidence type="ECO:0000256" key="1">
    <source>
        <dbReference type="SAM" id="Phobius"/>
    </source>
</evidence>
<reference evidence="2 3" key="1">
    <citation type="submission" date="2017-01" db="EMBL/GenBank/DDBJ databases">
        <authorList>
            <person name="Mah S.A."/>
            <person name="Swanson W.J."/>
            <person name="Moy G.W."/>
            <person name="Vacquier V.D."/>
        </authorList>
    </citation>
    <scope>NUCLEOTIDE SEQUENCE [LARGE SCALE GENOMIC DNA]</scope>
    <source>
        <strain evidence="2 3">CPCC 203464</strain>
    </source>
</reference>
<gene>
    <name evidence="2" type="ORF">SAMN05445060_3156</name>
</gene>
<evidence type="ECO:0000313" key="2">
    <source>
        <dbReference type="EMBL" id="SIS16765.1"/>
    </source>
</evidence>
<dbReference type="OrthoDB" id="4772953at2"/>
<dbReference type="InterPro" id="IPR024495">
    <property type="entry name" value="DUF2771"/>
</dbReference>
<accession>A0A1N7GW01</accession>
<name>A0A1N7GW01_9NOCA</name>
<dbReference type="EMBL" id="FTNT01000010">
    <property type="protein sequence ID" value="SIS16765.1"/>
    <property type="molecule type" value="Genomic_DNA"/>
</dbReference>
<keyword evidence="3" id="KW-1185">Reference proteome</keyword>
<proteinExistence type="predicted"/>
<dbReference type="Pfam" id="PF10969">
    <property type="entry name" value="DUF2771"/>
    <property type="match status" value="1"/>
</dbReference>
<keyword evidence="1" id="KW-0812">Transmembrane</keyword>
<dbReference type="STRING" id="1344003.SAMN05445060_3156"/>
<organism evidence="2 3">
    <name type="scientific">Williamsia sterculiae</name>
    <dbReference type="NCBI Taxonomy" id="1344003"/>
    <lineage>
        <taxon>Bacteria</taxon>
        <taxon>Bacillati</taxon>
        <taxon>Actinomycetota</taxon>
        <taxon>Actinomycetes</taxon>
        <taxon>Mycobacteriales</taxon>
        <taxon>Nocardiaceae</taxon>
        <taxon>Williamsia</taxon>
    </lineage>
</organism>
<feature type="transmembrane region" description="Helical" evidence="1">
    <location>
        <begin position="12"/>
        <end position="33"/>
    </location>
</feature>
<evidence type="ECO:0000313" key="3">
    <source>
        <dbReference type="Proteomes" id="UP000186218"/>
    </source>
</evidence>